<dbReference type="PROSITE" id="PS00409">
    <property type="entry name" value="PROKAR_NTER_METHYL"/>
    <property type="match status" value="1"/>
</dbReference>
<evidence type="ECO:0000256" key="1">
    <source>
        <dbReference type="SAM" id="Phobius"/>
    </source>
</evidence>
<sequence length="272" mass="29569">MSSQRGFTLVELVMVIVLLGIVATISVQFVALSTQGAIDVGDRQQRALQGVVVSEQITRQLREAHPLSIRVRADSNQQCIEWIPILAATSYDSLPFSAAANEGIITPLSTDVTAQIKSSPSSFRLAVYGYSATNFFDTSVDPAPISPPISDIQDNGAVANGKVILQGNHRFQSQSPTKRLYVIREPVSICQDDNRLYRFEGYGLRASQPSYGDLNGLGAGIIAANLKPDSFRVKFIPASLRRSAIVNFAFVLTSPSGEETRLSQEVQIRNVP</sequence>
<organism evidence="2 3">
    <name type="scientific">Marinobacter oulmenensis</name>
    <dbReference type="NCBI Taxonomy" id="643747"/>
    <lineage>
        <taxon>Bacteria</taxon>
        <taxon>Pseudomonadati</taxon>
        <taxon>Pseudomonadota</taxon>
        <taxon>Gammaproteobacteria</taxon>
        <taxon>Pseudomonadales</taxon>
        <taxon>Marinobacteraceae</taxon>
        <taxon>Marinobacter</taxon>
    </lineage>
</organism>
<keyword evidence="1" id="KW-0472">Membrane</keyword>
<dbReference type="Pfam" id="PF07963">
    <property type="entry name" value="N_methyl"/>
    <property type="match status" value="1"/>
</dbReference>
<dbReference type="SUPFAM" id="SSF54523">
    <property type="entry name" value="Pili subunits"/>
    <property type="match status" value="1"/>
</dbReference>
<protein>
    <submittedName>
        <fullName evidence="2">MSHA biogenesis protein MshO</fullName>
    </submittedName>
</protein>
<keyword evidence="1" id="KW-0812">Transmembrane</keyword>
<evidence type="ECO:0000313" key="2">
    <source>
        <dbReference type="EMBL" id="MBB5322257.1"/>
    </source>
</evidence>
<feature type="transmembrane region" description="Helical" evidence="1">
    <location>
        <begin position="12"/>
        <end position="32"/>
    </location>
</feature>
<evidence type="ECO:0000313" key="3">
    <source>
        <dbReference type="Proteomes" id="UP000591735"/>
    </source>
</evidence>
<dbReference type="AlphaFoldDB" id="A0A840UN33"/>
<dbReference type="InterPro" id="IPR045584">
    <property type="entry name" value="Pilin-like"/>
</dbReference>
<dbReference type="Proteomes" id="UP000591735">
    <property type="component" value="Unassembled WGS sequence"/>
</dbReference>
<keyword evidence="3" id="KW-1185">Reference proteome</keyword>
<proteinExistence type="predicted"/>
<dbReference type="EMBL" id="JACHFE010000007">
    <property type="protein sequence ID" value="MBB5322257.1"/>
    <property type="molecule type" value="Genomic_DNA"/>
</dbReference>
<accession>A0A840UN33</accession>
<name>A0A840UN33_9GAMM</name>
<reference evidence="2 3" key="1">
    <citation type="submission" date="2020-08" db="EMBL/GenBank/DDBJ databases">
        <title>Genomic Encyclopedia of Type Strains, Phase IV (KMG-IV): sequencing the most valuable type-strain genomes for metagenomic binning, comparative biology and taxonomic classification.</title>
        <authorList>
            <person name="Goeker M."/>
        </authorList>
    </citation>
    <scope>NUCLEOTIDE SEQUENCE [LARGE SCALE GENOMIC DNA]</scope>
    <source>
        <strain evidence="2 3">DSM 22359</strain>
    </source>
</reference>
<dbReference type="NCBIfam" id="TIGR02532">
    <property type="entry name" value="IV_pilin_GFxxxE"/>
    <property type="match status" value="1"/>
</dbReference>
<gene>
    <name evidence="2" type="ORF">HNR38_002752</name>
</gene>
<keyword evidence="1" id="KW-1133">Transmembrane helix</keyword>
<dbReference type="RefSeq" id="WP_183705236.1">
    <property type="nucleotide sequence ID" value="NZ_JACHFE010000007.1"/>
</dbReference>
<comment type="caution">
    <text evidence="2">The sequence shown here is derived from an EMBL/GenBank/DDBJ whole genome shotgun (WGS) entry which is preliminary data.</text>
</comment>
<dbReference type="InterPro" id="IPR012902">
    <property type="entry name" value="N_methyl_site"/>
</dbReference>